<dbReference type="Proteomes" id="UP001216907">
    <property type="component" value="Unassembled WGS sequence"/>
</dbReference>
<evidence type="ECO:0000313" key="3">
    <source>
        <dbReference type="Proteomes" id="UP001216907"/>
    </source>
</evidence>
<keyword evidence="3" id="KW-1185">Reference proteome</keyword>
<feature type="compositionally biased region" description="Basic and acidic residues" evidence="1">
    <location>
        <begin position="1"/>
        <end position="12"/>
    </location>
</feature>
<organism evidence="2 3">
    <name type="scientific">Paludisphaera mucosa</name>
    <dbReference type="NCBI Taxonomy" id="3030827"/>
    <lineage>
        <taxon>Bacteria</taxon>
        <taxon>Pseudomonadati</taxon>
        <taxon>Planctomycetota</taxon>
        <taxon>Planctomycetia</taxon>
        <taxon>Isosphaerales</taxon>
        <taxon>Isosphaeraceae</taxon>
        <taxon>Paludisphaera</taxon>
    </lineage>
</organism>
<comment type="caution">
    <text evidence="2">The sequence shown here is derived from an EMBL/GenBank/DDBJ whole genome shotgun (WGS) entry which is preliminary data.</text>
</comment>
<name>A0ABT6FLG7_9BACT</name>
<dbReference type="EMBL" id="JARRAG010000005">
    <property type="protein sequence ID" value="MDG3008336.1"/>
    <property type="molecule type" value="Genomic_DNA"/>
</dbReference>
<gene>
    <name evidence="2" type="ORF">PZE19_31595</name>
</gene>
<feature type="region of interest" description="Disordered" evidence="1">
    <location>
        <begin position="1"/>
        <end position="27"/>
    </location>
</feature>
<protein>
    <submittedName>
        <fullName evidence="2">Uncharacterized protein</fullName>
    </submittedName>
</protein>
<evidence type="ECO:0000313" key="2">
    <source>
        <dbReference type="EMBL" id="MDG3008336.1"/>
    </source>
</evidence>
<proteinExistence type="predicted"/>
<evidence type="ECO:0000256" key="1">
    <source>
        <dbReference type="SAM" id="MobiDB-lite"/>
    </source>
</evidence>
<accession>A0ABT6FLG7</accession>
<reference evidence="2 3" key="1">
    <citation type="submission" date="2023-03" db="EMBL/GenBank/DDBJ databases">
        <title>Paludisphaera mucosa sp. nov. a novel planctomycete from northern fen.</title>
        <authorList>
            <person name="Ivanova A."/>
        </authorList>
    </citation>
    <scope>NUCLEOTIDE SEQUENCE [LARGE SCALE GENOMIC DNA]</scope>
    <source>
        <strain evidence="2 3">Pla2</strain>
    </source>
</reference>
<dbReference type="RefSeq" id="WP_277864661.1">
    <property type="nucleotide sequence ID" value="NZ_JARRAG010000005.1"/>
</dbReference>
<sequence>MSAASGERRQDSQRVQPNVTGDAWDVGACDETEGYRPAFHMVRP</sequence>